<dbReference type="PANTHER" id="PTHR43046">
    <property type="entry name" value="GDP-MANNOSE MANNOSYL HYDROLASE"/>
    <property type="match status" value="1"/>
</dbReference>
<name>A0ABM9PSV6_GLUAR</name>
<accession>A0ABM9PSV6</accession>
<keyword evidence="5" id="KW-1185">Reference proteome</keyword>
<organism evidence="4 5">
    <name type="scientific">Glutamicibacter arilaitensis (strain DSM 16368 / CIP 108037 / IAM 15318 / JCM 13566 / NCIMB 14258 / Re117)</name>
    <name type="common">Arthrobacter arilaitensis</name>
    <dbReference type="NCBI Taxonomy" id="861360"/>
    <lineage>
        <taxon>Bacteria</taxon>
        <taxon>Bacillati</taxon>
        <taxon>Actinomycetota</taxon>
        <taxon>Actinomycetes</taxon>
        <taxon>Micrococcales</taxon>
        <taxon>Micrococcaceae</taxon>
        <taxon>Glutamicibacter</taxon>
    </lineage>
</organism>
<dbReference type="InterPro" id="IPR015797">
    <property type="entry name" value="NUDIX_hydrolase-like_dom_sf"/>
</dbReference>
<feature type="domain" description="Nudix hydrolase" evidence="3">
    <location>
        <begin position="19"/>
        <end position="150"/>
    </location>
</feature>
<dbReference type="PROSITE" id="PS51462">
    <property type="entry name" value="NUDIX"/>
    <property type="match status" value="1"/>
</dbReference>
<dbReference type="InterPro" id="IPR020084">
    <property type="entry name" value="NUDIX_hydrolase_CS"/>
</dbReference>
<comment type="cofactor">
    <cofactor evidence="1">
        <name>Mg(2+)</name>
        <dbReference type="ChEBI" id="CHEBI:18420"/>
    </cofactor>
</comment>
<evidence type="ECO:0000256" key="1">
    <source>
        <dbReference type="ARBA" id="ARBA00001946"/>
    </source>
</evidence>
<evidence type="ECO:0000259" key="3">
    <source>
        <dbReference type="PROSITE" id="PS51462"/>
    </source>
</evidence>
<dbReference type="PROSITE" id="PS00893">
    <property type="entry name" value="NUDIX_BOX"/>
    <property type="match status" value="1"/>
</dbReference>
<dbReference type="InterPro" id="IPR000086">
    <property type="entry name" value="NUDIX_hydrolase_dom"/>
</dbReference>
<evidence type="ECO:0000313" key="4">
    <source>
        <dbReference type="EMBL" id="CBT74272.1"/>
    </source>
</evidence>
<evidence type="ECO:0000256" key="2">
    <source>
        <dbReference type="ARBA" id="ARBA00022801"/>
    </source>
</evidence>
<dbReference type="SUPFAM" id="SSF55811">
    <property type="entry name" value="Nudix"/>
    <property type="match status" value="1"/>
</dbReference>
<dbReference type="Gene3D" id="3.90.79.10">
    <property type="entry name" value="Nucleoside Triphosphate Pyrophosphohydrolase"/>
    <property type="match status" value="1"/>
</dbReference>
<keyword evidence="2" id="KW-0378">Hydrolase</keyword>
<sequence length="159" mass="17665">MPVSDYVAGLRQLIGPRLLVLPGVTAVIRDDNAHYLLALHVAGNRWGLIGGAVEPLEGPRDALKREVREEIGADIEIHSVLDSYGGTNLLNKYPNGDLVSYVTTVYLCQLLGDASAVEADEISDIAWFSRDQIRALERFEWIDPVLDDAQRFFDDEDAR</sequence>
<dbReference type="GeneID" id="303183650"/>
<protein>
    <submittedName>
        <fullName evidence="4">NUDIX domain-containing protein</fullName>
    </submittedName>
</protein>
<dbReference type="Pfam" id="PF00293">
    <property type="entry name" value="NUDIX"/>
    <property type="match status" value="1"/>
</dbReference>
<gene>
    <name evidence="4" type="ordered locus">AARI_00230</name>
</gene>
<dbReference type="Proteomes" id="UP000006878">
    <property type="component" value="Chromosome"/>
</dbReference>
<proteinExistence type="predicted"/>
<dbReference type="EMBL" id="FQ311875">
    <property type="protein sequence ID" value="CBT74272.1"/>
    <property type="molecule type" value="Genomic_DNA"/>
</dbReference>
<evidence type="ECO:0000313" key="5">
    <source>
        <dbReference type="Proteomes" id="UP000006878"/>
    </source>
</evidence>
<reference evidence="5" key="2">
    <citation type="submission" date="2010-07" db="EMBL/GenBank/DDBJ databases">
        <title>Complete genome sequence of Arthrobacter arilaitensis (strain DSM 16368 / CIP 108037 / JCM 13566 / Re117).</title>
        <authorList>
            <person name="Genoscope."/>
        </authorList>
    </citation>
    <scope>NUCLEOTIDE SEQUENCE [LARGE SCALE GENOMIC DNA]</scope>
    <source>
        <strain evidence="5">DSM 16368 / CIP 108037 / IAM 15318 / JCM 13566 / Re117</strain>
    </source>
</reference>
<dbReference type="PANTHER" id="PTHR43046:SF14">
    <property type="entry name" value="MUTT_NUDIX FAMILY PROTEIN"/>
    <property type="match status" value="1"/>
</dbReference>
<dbReference type="RefSeq" id="WP_013347426.1">
    <property type="nucleotide sequence ID" value="NC_014550.1"/>
</dbReference>
<reference evidence="5" key="1">
    <citation type="journal article" date="2010" name="PLoS ONE">
        <title>The Arthrobacter arilaitensis Re117 genome sequence reveals its genetic adaptation to the surface of cheese.</title>
        <authorList>
            <person name="Monnet C."/>
            <person name="Loux V."/>
            <person name="Gibrat J.F."/>
            <person name="Spinnler E."/>
            <person name="Barbe V."/>
            <person name="Vacherie B."/>
            <person name="Gavory F."/>
            <person name="Gourbeyre E."/>
            <person name="Siguier P."/>
            <person name="Chandler M."/>
            <person name="Elleuch R."/>
            <person name="Irlinger F."/>
            <person name="Vallaeys T."/>
        </authorList>
    </citation>
    <scope>NUCLEOTIDE SEQUENCE</scope>
    <source>
        <strain evidence="5">DSM 16368 / CIP 108037 / IAM 15318 / JCM 13566 / Re117</strain>
    </source>
</reference>